<dbReference type="Pfam" id="PF11716">
    <property type="entry name" value="MDMPI_N"/>
    <property type="match status" value="1"/>
</dbReference>
<dbReference type="InterPro" id="IPR024344">
    <property type="entry name" value="MDMPI_metal-binding"/>
</dbReference>
<dbReference type="GO" id="GO:0016853">
    <property type="term" value="F:isomerase activity"/>
    <property type="evidence" value="ECO:0007669"/>
    <property type="project" value="UniProtKB-KW"/>
</dbReference>
<name>A0ABZ3FNV4_9ACTN</name>
<evidence type="ECO:0000313" key="3">
    <source>
        <dbReference type="Proteomes" id="UP001442841"/>
    </source>
</evidence>
<evidence type="ECO:0000313" key="2">
    <source>
        <dbReference type="EMBL" id="XAN07718.1"/>
    </source>
</evidence>
<gene>
    <name evidence="2" type="ORF">AADG42_10535</name>
</gene>
<proteinExistence type="predicted"/>
<reference evidence="2 3" key="1">
    <citation type="submission" date="2024-04" db="EMBL/GenBank/DDBJ databases">
        <title>Isolation of an actinomycete strain from pig manure.</title>
        <authorList>
            <person name="Gong T."/>
            <person name="Yu Z."/>
            <person name="An M."/>
            <person name="Wei C."/>
            <person name="Yang W."/>
            <person name="Liu L."/>
        </authorList>
    </citation>
    <scope>NUCLEOTIDE SEQUENCE [LARGE SCALE GENOMIC DNA]</scope>
    <source>
        <strain evidence="2 3">ZF39</strain>
    </source>
</reference>
<dbReference type="InterPro" id="IPR017517">
    <property type="entry name" value="Maleyloyr_isom"/>
</dbReference>
<dbReference type="RefSeq" id="WP_425309173.1">
    <property type="nucleotide sequence ID" value="NZ_CP154795.1"/>
</dbReference>
<organism evidence="2 3">
    <name type="scientific">Ammonicoccus fulvus</name>
    <dbReference type="NCBI Taxonomy" id="3138240"/>
    <lineage>
        <taxon>Bacteria</taxon>
        <taxon>Bacillati</taxon>
        <taxon>Actinomycetota</taxon>
        <taxon>Actinomycetes</taxon>
        <taxon>Propionibacteriales</taxon>
        <taxon>Propionibacteriaceae</taxon>
        <taxon>Ammonicoccus</taxon>
    </lineage>
</organism>
<dbReference type="Gene3D" id="1.20.120.450">
    <property type="entry name" value="dinb family like domain"/>
    <property type="match status" value="1"/>
</dbReference>
<keyword evidence="3" id="KW-1185">Reference proteome</keyword>
<dbReference type="EMBL" id="CP154795">
    <property type="protein sequence ID" value="XAN07718.1"/>
    <property type="molecule type" value="Genomic_DNA"/>
</dbReference>
<accession>A0ABZ3FNV4</accession>
<keyword evidence="2" id="KW-0413">Isomerase</keyword>
<sequence>MTDLKGLAADERRDLADYVEGLSALEWERPTLCTEWTVRDVVGHVPAYDELSWRAVLGLMVRSTFSLTRCNEELLERAGRLGRGELVARLRAHAVPRGFTTLFGSAIALTDAMIHHQDIRRALGHPRTVPEDRLVAVLNFLPYARALPAPANARNLRLVATDLGWAHGKGPEVTGPGEALMVALAGRPDALKELSGLGVSLLTERVSGAS</sequence>
<dbReference type="SUPFAM" id="SSF109854">
    <property type="entry name" value="DinB/YfiT-like putative metalloenzymes"/>
    <property type="match status" value="1"/>
</dbReference>
<dbReference type="InterPro" id="IPR034660">
    <property type="entry name" value="DinB/YfiT-like"/>
</dbReference>
<protein>
    <submittedName>
        <fullName evidence="2">Maleylpyruvate isomerase family mycothiol-dependent enzyme</fullName>
    </submittedName>
</protein>
<dbReference type="Proteomes" id="UP001442841">
    <property type="component" value="Chromosome"/>
</dbReference>
<dbReference type="NCBIfam" id="TIGR03083">
    <property type="entry name" value="maleylpyruvate isomerase family mycothiol-dependent enzyme"/>
    <property type="match status" value="1"/>
</dbReference>
<feature type="domain" description="Mycothiol-dependent maleylpyruvate isomerase metal-binding" evidence="1">
    <location>
        <begin position="9"/>
        <end position="94"/>
    </location>
</feature>
<evidence type="ECO:0000259" key="1">
    <source>
        <dbReference type="Pfam" id="PF11716"/>
    </source>
</evidence>